<dbReference type="InterPro" id="IPR045851">
    <property type="entry name" value="AMP-bd_C_sf"/>
</dbReference>
<proteinExistence type="predicted"/>
<dbReference type="PANTHER" id="PTHR43767:SF1">
    <property type="entry name" value="NONRIBOSOMAL PEPTIDE SYNTHASE PES1 (EUROFUNG)-RELATED"/>
    <property type="match status" value="1"/>
</dbReference>
<evidence type="ECO:0000313" key="3">
    <source>
        <dbReference type="EMBL" id="CAB4877910.1"/>
    </source>
</evidence>
<dbReference type="Pfam" id="PF00501">
    <property type="entry name" value="AMP-binding"/>
    <property type="match status" value="1"/>
</dbReference>
<sequence length="541" mass="58434">MAELTLPAEILERTVPDVLDAQADRVPDRVALIADSLLHGTEQRITFAQLRSDAARFSSALAAAGVGEGDRIGILLDNGSGIEAHIAYHAGHRLGAVNAALNTRYVERELSYVLEFMDPRAIIFAPEFGPVLQRLAATIPNATLFEVSDTPELGISFREALEGGDPNHPRTPVAEDADAVWVFTSGTTGNPKAVADTHSAAVACGHGGIHLYGLSDDAVYQSFAPFFTSTGCNTNLLSCLVAGCTLAIEPDFDVHETLERMRRWGTTSHFLVNTVLQLIFQRLTPEEIAAQRFPRLRRVCYGAQAASPEFCRRVWEEIGQGWGVELVNVYGFTESGNCGMFLRPEDHPIALERMGAHGISVGRNSFSSWTDYAVLDPDGNPVALGEIGEICLRGPSIMRGYVREPESTGDVLKHGWCYSGDLATIDEDGFVTYIDRGKAIIRRGGLNISSAEIEGVVMQHPGIAEAAAVPMPNPVLGEDVRVVAVAASDPPPTAEEIIAWCSERLADYKVPRQVDFIDALPRNAMNRVIKSVLTGEGSALS</sequence>
<evidence type="ECO:0000259" key="2">
    <source>
        <dbReference type="Pfam" id="PF13193"/>
    </source>
</evidence>
<dbReference type="EMBL" id="CAFBLQ010000123">
    <property type="protein sequence ID" value="CAB4877910.1"/>
    <property type="molecule type" value="Genomic_DNA"/>
</dbReference>
<dbReference type="InterPro" id="IPR000873">
    <property type="entry name" value="AMP-dep_synth/lig_dom"/>
</dbReference>
<organism evidence="3">
    <name type="scientific">freshwater metagenome</name>
    <dbReference type="NCBI Taxonomy" id="449393"/>
    <lineage>
        <taxon>unclassified sequences</taxon>
        <taxon>metagenomes</taxon>
        <taxon>ecological metagenomes</taxon>
    </lineage>
</organism>
<dbReference type="InterPro" id="IPR042099">
    <property type="entry name" value="ANL_N_sf"/>
</dbReference>
<dbReference type="InterPro" id="IPR050237">
    <property type="entry name" value="ATP-dep_AMP-bd_enzyme"/>
</dbReference>
<reference evidence="3" key="1">
    <citation type="submission" date="2020-05" db="EMBL/GenBank/DDBJ databases">
        <authorList>
            <person name="Chiriac C."/>
            <person name="Salcher M."/>
            <person name="Ghai R."/>
            <person name="Kavagutti S V."/>
        </authorList>
    </citation>
    <scope>NUCLEOTIDE SEQUENCE</scope>
</reference>
<evidence type="ECO:0000259" key="1">
    <source>
        <dbReference type="Pfam" id="PF00501"/>
    </source>
</evidence>
<dbReference type="AlphaFoldDB" id="A0A6J7E9S2"/>
<dbReference type="Gene3D" id="3.40.50.12780">
    <property type="entry name" value="N-terminal domain of ligase-like"/>
    <property type="match status" value="1"/>
</dbReference>
<name>A0A6J7E9S2_9ZZZZ</name>
<dbReference type="Gene3D" id="3.30.300.30">
    <property type="match status" value="1"/>
</dbReference>
<accession>A0A6J7E9S2</accession>
<dbReference type="SUPFAM" id="SSF56801">
    <property type="entry name" value="Acetyl-CoA synthetase-like"/>
    <property type="match status" value="1"/>
</dbReference>
<dbReference type="InterPro" id="IPR025110">
    <property type="entry name" value="AMP-bd_C"/>
</dbReference>
<feature type="domain" description="AMP-dependent synthetase/ligase" evidence="1">
    <location>
        <begin position="20"/>
        <end position="401"/>
    </location>
</feature>
<dbReference type="PANTHER" id="PTHR43767">
    <property type="entry name" value="LONG-CHAIN-FATTY-ACID--COA LIGASE"/>
    <property type="match status" value="1"/>
</dbReference>
<protein>
    <submittedName>
        <fullName evidence="3">Unannotated protein</fullName>
    </submittedName>
</protein>
<gene>
    <name evidence="3" type="ORF">UFOPK3423_01107</name>
</gene>
<dbReference type="GO" id="GO:0016878">
    <property type="term" value="F:acid-thiol ligase activity"/>
    <property type="evidence" value="ECO:0007669"/>
    <property type="project" value="UniProtKB-ARBA"/>
</dbReference>
<dbReference type="Pfam" id="PF13193">
    <property type="entry name" value="AMP-binding_C"/>
    <property type="match status" value="1"/>
</dbReference>
<feature type="domain" description="AMP-binding enzyme C-terminal" evidence="2">
    <location>
        <begin position="452"/>
        <end position="524"/>
    </location>
</feature>